<evidence type="ECO:0000313" key="3">
    <source>
        <dbReference type="EMBL" id="CAK9010180.1"/>
    </source>
</evidence>
<reference evidence="3 4" key="1">
    <citation type="submission" date="2024-02" db="EMBL/GenBank/DDBJ databases">
        <authorList>
            <person name="Chen Y."/>
            <person name="Shah S."/>
            <person name="Dougan E. K."/>
            <person name="Thang M."/>
            <person name="Chan C."/>
        </authorList>
    </citation>
    <scope>NUCLEOTIDE SEQUENCE [LARGE SCALE GENOMIC DNA]</scope>
</reference>
<protein>
    <submittedName>
        <fullName evidence="3">Uncharacterized protein</fullName>
    </submittedName>
</protein>
<accession>A0ABP0J728</accession>
<feature type="coiled-coil region" evidence="1">
    <location>
        <begin position="445"/>
        <end position="496"/>
    </location>
</feature>
<sequence length="541" mass="62279">MATLDAGPKSDLAIQVLETSLRNEKYTRDKLEKLVDAQQLQVEEHRSLRLKLEALLRIERERVGQLERQVWELQAQLVPKDSEEMPQDPVRLQILLRNRDKQLDDLSHRFQDLQKETDTAHFQVALTRQEVATLRAEAVQRGDELQRSMQCEAQLRAQIFQLRDELERLQAALVEEQVRSSKVVQATAALQAEQERFAAMETKMVEEKEQAKQEFECLAAQSEESNQTKDQTIRHQTSAMEALNRELKEKQVEIDKLTAVLSAGEEGAKGVQRIFLPPLGPKPMEDVEVKRSIDNLRKQLKAKESKLSKQTERLQGLGELLEERDVQLQELTSARRDREKLRLKLADLEDAVKTQKKVLSRADAERRLISQEARLKESERHMKELADNLHREREERQTVTTELRTLEQRLVGSAVSAGAMDDANEAMAKELAEHRVKLDMKCEEVGKLEEMLAASQAEVKKLSERVRPEVDDVASLPQVQRKLRKLEELDEQLARDVIVHLQDREKKIDTLSSTVALLRQTVDDMQPKEQRLEPGANPELF</sequence>
<comment type="caution">
    <text evidence="3">The sequence shown here is derived from an EMBL/GenBank/DDBJ whole genome shotgun (WGS) entry which is preliminary data.</text>
</comment>
<evidence type="ECO:0000256" key="1">
    <source>
        <dbReference type="SAM" id="Coils"/>
    </source>
</evidence>
<feature type="coiled-coil region" evidence="1">
    <location>
        <begin position="293"/>
        <end position="409"/>
    </location>
</feature>
<feature type="compositionally biased region" description="Basic and acidic residues" evidence="2">
    <location>
        <begin position="522"/>
        <end position="532"/>
    </location>
</feature>
<feature type="coiled-coil region" evidence="1">
    <location>
        <begin position="152"/>
        <end position="260"/>
    </location>
</feature>
<gene>
    <name evidence="3" type="ORF">CCMP2556_LOCUS9982</name>
</gene>
<feature type="coiled-coil region" evidence="1">
    <location>
        <begin position="28"/>
        <end position="116"/>
    </location>
</feature>
<keyword evidence="4" id="KW-1185">Reference proteome</keyword>
<name>A0ABP0J728_9DINO</name>
<dbReference type="Proteomes" id="UP001642484">
    <property type="component" value="Unassembled WGS sequence"/>
</dbReference>
<proteinExistence type="predicted"/>
<organism evidence="3 4">
    <name type="scientific">Durusdinium trenchii</name>
    <dbReference type="NCBI Taxonomy" id="1381693"/>
    <lineage>
        <taxon>Eukaryota</taxon>
        <taxon>Sar</taxon>
        <taxon>Alveolata</taxon>
        <taxon>Dinophyceae</taxon>
        <taxon>Suessiales</taxon>
        <taxon>Symbiodiniaceae</taxon>
        <taxon>Durusdinium</taxon>
    </lineage>
</organism>
<evidence type="ECO:0000313" key="4">
    <source>
        <dbReference type="Proteomes" id="UP001642484"/>
    </source>
</evidence>
<dbReference type="EMBL" id="CAXAMN010004592">
    <property type="protein sequence ID" value="CAK9010180.1"/>
    <property type="molecule type" value="Genomic_DNA"/>
</dbReference>
<keyword evidence="1" id="KW-0175">Coiled coil</keyword>
<feature type="region of interest" description="Disordered" evidence="2">
    <location>
        <begin position="522"/>
        <end position="541"/>
    </location>
</feature>
<evidence type="ECO:0000256" key="2">
    <source>
        <dbReference type="SAM" id="MobiDB-lite"/>
    </source>
</evidence>